<evidence type="ECO:0000256" key="2">
    <source>
        <dbReference type="SAM" id="Phobius"/>
    </source>
</evidence>
<proteinExistence type="predicted"/>
<dbReference type="Proteomes" id="UP000729357">
    <property type="component" value="Unassembled WGS sequence"/>
</dbReference>
<feature type="non-terminal residue" evidence="3">
    <location>
        <position position="100"/>
    </location>
</feature>
<reference evidence="3" key="2">
    <citation type="submission" date="2021-08" db="EMBL/GenBank/DDBJ databases">
        <authorList>
            <person name="Gostincar C."/>
            <person name="Sun X."/>
            <person name="Song Z."/>
            <person name="Gunde-Cimerman N."/>
        </authorList>
    </citation>
    <scope>NUCLEOTIDE SEQUENCE</scope>
    <source>
        <strain evidence="3">EXF-9298</strain>
    </source>
</reference>
<comment type="caution">
    <text evidence="3">The sequence shown here is derived from an EMBL/GenBank/DDBJ whole genome shotgun (WGS) entry which is preliminary data.</text>
</comment>
<evidence type="ECO:0000313" key="4">
    <source>
        <dbReference type="Proteomes" id="UP000729357"/>
    </source>
</evidence>
<keyword evidence="2" id="KW-1133">Transmembrane helix</keyword>
<reference evidence="3" key="1">
    <citation type="journal article" date="2021" name="J Fungi (Basel)">
        <title>Virulence traits and population genomics of the black yeast Aureobasidium melanogenum.</title>
        <authorList>
            <person name="Cernosa A."/>
            <person name="Sun X."/>
            <person name="Gostincar C."/>
            <person name="Fang C."/>
            <person name="Gunde-Cimerman N."/>
            <person name="Song Z."/>
        </authorList>
    </citation>
    <scope>NUCLEOTIDE SEQUENCE</scope>
    <source>
        <strain evidence="3">EXF-9298</strain>
    </source>
</reference>
<sequence length="100" mass="11537">MSSPRRILVVELSLLGTHIAIVVYLYASSIHNPRNSVRSSCRKEQVDEISRAALRAPRHAYGATTLGGFQREKHREKQGIERQRQREELPDSAFEVWCEY</sequence>
<gene>
    <name evidence="3" type="ORF">KCU98_g227</name>
</gene>
<feature type="transmembrane region" description="Helical" evidence="2">
    <location>
        <begin position="7"/>
        <end position="27"/>
    </location>
</feature>
<keyword evidence="4" id="KW-1185">Reference proteome</keyword>
<feature type="region of interest" description="Disordered" evidence="1">
    <location>
        <begin position="65"/>
        <end position="87"/>
    </location>
</feature>
<organism evidence="3 4">
    <name type="scientific">Aureobasidium melanogenum</name>
    <name type="common">Aureobasidium pullulans var. melanogenum</name>
    <dbReference type="NCBI Taxonomy" id="46634"/>
    <lineage>
        <taxon>Eukaryota</taxon>
        <taxon>Fungi</taxon>
        <taxon>Dikarya</taxon>
        <taxon>Ascomycota</taxon>
        <taxon>Pezizomycotina</taxon>
        <taxon>Dothideomycetes</taxon>
        <taxon>Dothideomycetidae</taxon>
        <taxon>Dothideales</taxon>
        <taxon>Saccotheciaceae</taxon>
        <taxon>Aureobasidium</taxon>
    </lineage>
</organism>
<dbReference type="EMBL" id="JAHFXS010000001">
    <property type="protein sequence ID" value="KAG9991829.1"/>
    <property type="molecule type" value="Genomic_DNA"/>
</dbReference>
<accession>A0A9P8G679</accession>
<feature type="compositionally biased region" description="Basic and acidic residues" evidence="1">
    <location>
        <begin position="70"/>
        <end position="87"/>
    </location>
</feature>
<keyword evidence="2" id="KW-0472">Membrane</keyword>
<dbReference type="AlphaFoldDB" id="A0A9P8G679"/>
<name>A0A9P8G679_AURME</name>
<protein>
    <submittedName>
        <fullName evidence="3">Uncharacterized protein</fullName>
    </submittedName>
</protein>
<keyword evidence="2" id="KW-0812">Transmembrane</keyword>
<evidence type="ECO:0000313" key="3">
    <source>
        <dbReference type="EMBL" id="KAG9991829.1"/>
    </source>
</evidence>
<evidence type="ECO:0000256" key="1">
    <source>
        <dbReference type="SAM" id="MobiDB-lite"/>
    </source>
</evidence>